<dbReference type="Proteomes" id="UP000823405">
    <property type="component" value="Unassembled WGS sequence"/>
</dbReference>
<dbReference type="InterPro" id="IPR036047">
    <property type="entry name" value="F-box-like_dom_sf"/>
</dbReference>
<feature type="region of interest" description="Disordered" evidence="1">
    <location>
        <begin position="551"/>
        <end position="626"/>
    </location>
</feature>
<evidence type="ECO:0000313" key="4">
    <source>
        <dbReference type="Proteomes" id="UP000823405"/>
    </source>
</evidence>
<sequence length="831" mass="94724">MTSSNSEAIAIPEILQNVFLHLDRPSLHACARVSRLWRSWSLHVSWLIYHIPSQDIIDFLAQRCVHTRIVDGASERDQETDSEGCQLIQSKKPRFVREFKKQCFRIQSLTVGDDSHSELAVMRTIDKDVFPKWASALPIGLVNLVHLRFGLYCLTHAPIDSTFSADIIAGLISQNPNLQHLEFFSYRQPSYRVLFTALRSSPLQQLRRLELCCGLEDNGLSELLDLLATRSKFEHAEQDQERSSEPATASWNLEELIIRRRGGSSFERFVRDSRKSTAPPRPVAVRKLTLFNFCLAVYLHEQEEDESGRFQIDWSLIYHLCRRFPVLQRLQLSSDIPIDYMPSPVSFENHIYSFLRDLDEFEPFVIWNPEELAMAIIKACPKLTAIDLSHHRELHPEDWDLLLQHYAPRLESLSAWNVDQLHPQELMRLVPPSPTIVSRFGVHPSQKWVGLQELDISANSSLAPAIHMFLKFVPTLRHFKALSVPVEANQLLGFDWVCTNLETLAIHILIPTQAWPECEIWHWDVGKDRWRLIGDDMDEDEYEYLGMDAKLPFPPTVQESGNGGRQEDSSSDSESNSTHDSDTDTASASDTDSESDSSSNSDTSDSESDTDSSSDSEGSGDEDSASVITELALKRASKVATPKKRLTHSMQIQIAICQQLGRLTRLKELTLEGREDYRYDNKEWDCLHLTLRTGLDYLRPLQTNLQKLVIFQLDEELCGQEEMEWIAQNWVHQDNKAWQRAFKTHRSSSLEPPGSNGSPAAALGEEGVTPILLCPKFRELLGVSVCGKRQVSAREANMNAAWLEGQCPQLKVEKDVTGNRESFFYGQYQDY</sequence>
<feature type="compositionally biased region" description="Low complexity" evidence="1">
    <location>
        <begin position="583"/>
        <end position="603"/>
    </location>
</feature>
<comment type="caution">
    <text evidence="3">The sequence shown here is derived from an EMBL/GenBank/DDBJ whole genome shotgun (WGS) entry which is preliminary data.</text>
</comment>
<dbReference type="AlphaFoldDB" id="A0A9P6RFE3"/>
<proteinExistence type="predicted"/>
<dbReference type="CDD" id="cd09917">
    <property type="entry name" value="F-box_SF"/>
    <property type="match status" value="1"/>
</dbReference>
<dbReference type="OrthoDB" id="2375664at2759"/>
<dbReference type="InterPro" id="IPR001810">
    <property type="entry name" value="F-box_dom"/>
</dbReference>
<reference evidence="3" key="1">
    <citation type="journal article" date="2020" name="Fungal Divers.">
        <title>Resolving the Mortierellaceae phylogeny through synthesis of multi-gene phylogenetics and phylogenomics.</title>
        <authorList>
            <person name="Vandepol N."/>
            <person name="Liber J."/>
            <person name="Desiro A."/>
            <person name="Na H."/>
            <person name="Kennedy M."/>
            <person name="Barry K."/>
            <person name="Grigoriev I.V."/>
            <person name="Miller A.N."/>
            <person name="O'Donnell K."/>
            <person name="Stajich J.E."/>
            <person name="Bonito G."/>
        </authorList>
    </citation>
    <scope>NUCLEOTIDE SEQUENCE</scope>
    <source>
        <strain evidence="3">NVP60</strain>
    </source>
</reference>
<dbReference type="EMBL" id="JAAAIN010000239">
    <property type="protein sequence ID" value="KAG0317512.1"/>
    <property type="molecule type" value="Genomic_DNA"/>
</dbReference>
<dbReference type="Gene3D" id="3.80.10.10">
    <property type="entry name" value="Ribonuclease Inhibitor"/>
    <property type="match status" value="2"/>
</dbReference>
<organism evidence="3 4">
    <name type="scientific">Linnemannia gamsii</name>
    <dbReference type="NCBI Taxonomy" id="64522"/>
    <lineage>
        <taxon>Eukaryota</taxon>
        <taxon>Fungi</taxon>
        <taxon>Fungi incertae sedis</taxon>
        <taxon>Mucoromycota</taxon>
        <taxon>Mortierellomycotina</taxon>
        <taxon>Mortierellomycetes</taxon>
        <taxon>Mortierellales</taxon>
        <taxon>Mortierellaceae</taxon>
        <taxon>Linnemannia</taxon>
    </lineage>
</organism>
<feature type="domain" description="F-box" evidence="2">
    <location>
        <begin position="12"/>
        <end position="42"/>
    </location>
</feature>
<dbReference type="Pfam" id="PF00646">
    <property type="entry name" value="F-box"/>
    <property type="match status" value="1"/>
</dbReference>
<protein>
    <recommendedName>
        <fullName evidence="2">F-box domain-containing protein</fullName>
    </recommendedName>
</protein>
<gene>
    <name evidence="3" type="ORF">BGZ97_005265</name>
</gene>
<feature type="compositionally biased region" description="Acidic residues" evidence="1">
    <location>
        <begin position="604"/>
        <end position="624"/>
    </location>
</feature>
<keyword evidence="4" id="KW-1185">Reference proteome</keyword>
<dbReference type="SUPFAM" id="SSF52047">
    <property type="entry name" value="RNI-like"/>
    <property type="match status" value="1"/>
</dbReference>
<evidence type="ECO:0000256" key="1">
    <source>
        <dbReference type="SAM" id="MobiDB-lite"/>
    </source>
</evidence>
<name>A0A9P6RFE3_9FUNG</name>
<dbReference type="SUPFAM" id="SSF81383">
    <property type="entry name" value="F-box domain"/>
    <property type="match status" value="1"/>
</dbReference>
<evidence type="ECO:0000313" key="3">
    <source>
        <dbReference type="EMBL" id="KAG0317512.1"/>
    </source>
</evidence>
<dbReference type="InterPro" id="IPR032675">
    <property type="entry name" value="LRR_dom_sf"/>
</dbReference>
<accession>A0A9P6RFE3</accession>
<evidence type="ECO:0000259" key="2">
    <source>
        <dbReference type="Pfam" id="PF00646"/>
    </source>
</evidence>